<accession>A0ACB8YSJ7</accession>
<proteinExistence type="predicted"/>
<comment type="caution">
    <text evidence="1">The sequence shown here is derived from an EMBL/GenBank/DDBJ whole genome shotgun (WGS) entry which is preliminary data.</text>
</comment>
<protein>
    <submittedName>
        <fullName evidence="1">Uncharacterized protein</fullName>
    </submittedName>
</protein>
<reference evidence="2" key="1">
    <citation type="journal article" date="2022" name="Mol. Ecol. Resour.">
        <title>The genomes of chicory, endive, great burdock and yacon provide insights into Asteraceae palaeo-polyploidization history and plant inulin production.</title>
        <authorList>
            <person name="Fan W."/>
            <person name="Wang S."/>
            <person name="Wang H."/>
            <person name="Wang A."/>
            <person name="Jiang F."/>
            <person name="Liu H."/>
            <person name="Zhao H."/>
            <person name="Xu D."/>
            <person name="Zhang Y."/>
        </authorList>
    </citation>
    <scope>NUCLEOTIDE SEQUENCE [LARGE SCALE GENOMIC DNA]</scope>
    <source>
        <strain evidence="2">cv. Punajuju</strain>
    </source>
</reference>
<name>A0ACB8YSJ7_CICIN</name>
<gene>
    <name evidence="1" type="ORF">L2E82_46479</name>
</gene>
<keyword evidence="2" id="KW-1185">Reference proteome</keyword>
<sequence length="189" mass="21201">MTIFCGGGFDSGGDGVEVCRNIQDLITQMLLPHTGFNTIVRSSEDRKFGGREALEDGEPSTGSTTIIPQSKRLHSLSSRDHCWLPFIWNHRLPKYPQSSQVSLTADISICTVINVYDSWNPFRLPILGFYSGNSQGSLINFIFNHLCFLSHRLYLTFCTYLLALPLEGNKKTLVELGYILKVTSTFDTN</sequence>
<dbReference type="Proteomes" id="UP001055811">
    <property type="component" value="Linkage Group LG09"/>
</dbReference>
<organism evidence="1 2">
    <name type="scientific">Cichorium intybus</name>
    <name type="common">Chicory</name>
    <dbReference type="NCBI Taxonomy" id="13427"/>
    <lineage>
        <taxon>Eukaryota</taxon>
        <taxon>Viridiplantae</taxon>
        <taxon>Streptophyta</taxon>
        <taxon>Embryophyta</taxon>
        <taxon>Tracheophyta</taxon>
        <taxon>Spermatophyta</taxon>
        <taxon>Magnoliopsida</taxon>
        <taxon>eudicotyledons</taxon>
        <taxon>Gunneridae</taxon>
        <taxon>Pentapetalae</taxon>
        <taxon>asterids</taxon>
        <taxon>campanulids</taxon>
        <taxon>Asterales</taxon>
        <taxon>Asteraceae</taxon>
        <taxon>Cichorioideae</taxon>
        <taxon>Cichorieae</taxon>
        <taxon>Cichoriinae</taxon>
        <taxon>Cichorium</taxon>
    </lineage>
</organism>
<reference evidence="1 2" key="2">
    <citation type="journal article" date="2022" name="Mol. Ecol. Resour.">
        <title>The genomes of chicory, endive, great burdock and yacon provide insights into Asteraceae paleo-polyploidization history and plant inulin production.</title>
        <authorList>
            <person name="Fan W."/>
            <person name="Wang S."/>
            <person name="Wang H."/>
            <person name="Wang A."/>
            <person name="Jiang F."/>
            <person name="Liu H."/>
            <person name="Zhao H."/>
            <person name="Xu D."/>
            <person name="Zhang Y."/>
        </authorList>
    </citation>
    <scope>NUCLEOTIDE SEQUENCE [LARGE SCALE GENOMIC DNA]</scope>
    <source>
        <strain evidence="2">cv. Punajuju</strain>
        <tissue evidence="1">Leaves</tissue>
    </source>
</reference>
<dbReference type="EMBL" id="CM042017">
    <property type="protein sequence ID" value="KAI3688702.1"/>
    <property type="molecule type" value="Genomic_DNA"/>
</dbReference>
<evidence type="ECO:0000313" key="1">
    <source>
        <dbReference type="EMBL" id="KAI3688702.1"/>
    </source>
</evidence>
<evidence type="ECO:0000313" key="2">
    <source>
        <dbReference type="Proteomes" id="UP001055811"/>
    </source>
</evidence>